<evidence type="ECO:0000256" key="10">
    <source>
        <dbReference type="SAM" id="MobiDB-lite"/>
    </source>
</evidence>
<dbReference type="PANTHER" id="PTHR10110:SF86">
    <property type="entry name" value="SODIUM_HYDROGEN EXCHANGER 7"/>
    <property type="match status" value="1"/>
</dbReference>
<evidence type="ECO:0000313" key="13">
    <source>
        <dbReference type="EMBL" id="MFC4201017.1"/>
    </source>
</evidence>
<evidence type="ECO:0000256" key="1">
    <source>
        <dbReference type="ARBA" id="ARBA00004651"/>
    </source>
</evidence>
<evidence type="ECO:0000256" key="9">
    <source>
        <dbReference type="ARBA" id="ARBA00023201"/>
    </source>
</evidence>
<keyword evidence="7" id="KW-0406">Ion transport</keyword>
<dbReference type="PROSITE" id="PS50042">
    <property type="entry name" value="CNMP_BINDING_3"/>
    <property type="match status" value="1"/>
</dbReference>
<feature type="transmembrane region" description="Helical" evidence="11">
    <location>
        <begin position="315"/>
        <end position="345"/>
    </location>
</feature>
<feature type="transmembrane region" description="Helical" evidence="11">
    <location>
        <begin position="357"/>
        <end position="377"/>
    </location>
</feature>
<feature type="transmembrane region" description="Helical" evidence="11">
    <location>
        <begin position="101"/>
        <end position="120"/>
    </location>
</feature>
<gene>
    <name evidence="13" type="ORF">ACFOY1_08630</name>
</gene>
<dbReference type="RefSeq" id="WP_217963635.1">
    <property type="nucleotide sequence ID" value="NZ_JAHTBN010000002.1"/>
</dbReference>
<feature type="transmembrane region" description="Helical" evidence="11">
    <location>
        <begin position="31"/>
        <end position="52"/>
    </location>
</feature>
<dbReference type="Proteomes" id="UP001595848">
    <property type="component" value="Unassembled WGS sequence"/>
</dbReference>
<evidence type="ECO:0000256" key="6">
    <source>
        <dbReference type="ARBA" id="ARBA00023053"/>
    </source>
</evidence>
<dbReference type="InterPro" id="IPR000595">
    <property type="entry name" value="cNMP-bd_dom"/>
</dbReference>
<evidence type="ECO:0000256" key="11">
    <source>
        <dbReference type="SAM" id="Phobius"/>
    </source>
</evidence>
<evidence type="ECO:0000256" key="5">
    <source>
        <dbReference type="ARBA" id="ARBA00022989"/>
    </source>
</evidence>
<feature type="compositionally biased region" description="Pro residues" evidence="10">
    <location>
        <begin position="875"/>
        <end position="885"/>
    </location>
</feature>
<keyword evidence="6" id="KW-0915">Sodium</keyword>
<evidence type="ECO:0000256" key="7">
    <source>
        <dbReference type="ARBA" id="ARBA00023065"/>
    </source>
</evidence>
<feature type="compositionally biased region" description="Low complexity" evidence="10">
    <location>
        <begin position="921"/>
        <end position="938"/>
    </location>
</feature>
<dbReference type="EMBL" id="JBHSBV010000003">
    <property type="protein sequence ID" value="MFC4201017.1"/>
    <property type="molecule type" value="Genomic_DNA"/>
</dbReference>
<dbReference type="CDD" id="cd00038">
    <property type="entry name" value="CAP_ED"/>
    <property type="match status" value="1"/>
</dbReference>
<feature type="transmembrane region" description="Helical" evidence="11">
    <location>
        <begin position="126"/>
        <end position="147"/>
    </location>
</feature>
<evidence type="ECO:0000256" key="4">
    <source>
        <dbReference type="ARBA" id="ARBA00022692"/>
    </source>
</evidence>
<evidence type="ECO:0000256" key="8">
    <source>
        <dbReference type="ARBA" id="ARBA00023136"/>
    </source>
</evidence>
<evidence type="ECO:0000313" key="14">
    <source>
        <dbReference type="Proteomes" id="UP001595848"/>
    </source>
</evidence>
<feature type="compositionally biased region" description="Low complexity" evidence="10">
    <location>
        <begin position="862"/>
        <end position="874"/>
    </location>
</feature>
<protein>
    <submittedName>
        <fullName evidence="13">Cation:proton antiporter</fullName>
    </submittedName>
</protein>
<dbReference type="PANTHER" id="PTHR10110">
    <property type="entry name" value="SODIUM/HYDROGEN EXCHANGER"/>
    <property type="match status" value="1"/>
</dbReference>
<feature type="transmembrane region" description="Helical" evidence="11">
    <location>
        <begin position="193"/>
        <end position="213"/>
    </location>
</feature>
<keyword evidence="8 11" id="KW-0472">Membrane</keyword>
<reference evidence="14" key="1">
    <citation type="journal article" date="2019" name="Int. J. Syst. Evol. Microbiol.">
        <title>The Global Catalogue of Microorganisms (GCM) 10K type strain sequencing project: providing services to taxonomists for standard genome sequencing and annotation.</title>
        <authorList>
            <consortium name="The Broad Institute Genomics Platform"/>
            <consortium name="The Broad Institute Genome Sequencing Center for Infectious Disease"/>
            <person name="Wu L."/>
            <person name="Ma J."/>
        </authorList>
    </citation>
    <scope>NUCLEOTIDE SEQUENCE [LARGE SCALE GENOMIC DNA]</scope>
    <source>
        <strain evidence="14">LMG 24813</strain>
    </source>
</reference>
<keyword evidence="9" id="KW-0739">Sodium transport</keyword>
<comment type="caution">
    <text evidence="13">The sequence shown here is derived from an EMBL/GenBank/DDBJ whole genome shotgun (WGS) entry which is preliminary data.</text>
</comment>
<accession>A0ABV8NXT6</accession>
<keyword evidence="2" id="KW-0813">Transport</keyword>
<name>A0ABV8NXT6_9BURK</name>
<evidence type="ECO:0000256" key="3">
    <source>
        <dbReference type="ARBA" id="ARBA00022475"/>
    </source>
</evidence>
<dbReference type="Pfam" id="PF00027">
    <property type="entry name" value="cNMP_binding"/>
    <property type="match status" value="1"/>
</dbReference>
<dbReference type="InterPro" id="IPR018422">
    <property type="entry name" value="Cation/H_exchanger_CPA1"/>
</dbReference>
<feature type="transmembrane region" description="Helical" evidence="11">
    <location>
        <begin position="168"/>
        <end position="187"/>
    </location>
</feature>
<dbReference type="SMART" id="SM00100">
    <property type="entry name" value="cNMP"/>
    <property type="match status" value="1"/>
</dbReference>
<feature type="transmembrane region" description="Helical" evidence="11">
    <location>
        <begin position="6"/>
        <end position="24"/>
    </location>
</feature>
<dbReference type="InterPro" id="IPR006153">
    <property type="entry name" value="Cation/H_exchanger_TM"/>
</dbReference>
<keyword evidence="4 11" id="KW-0812">Transmembrane</keyword>
<feature type="transmembrane region" description="Helical" evidence="11">
    <location>
        <begin position="250"/>
        <end position="268"/>
    </location>
</feature>
<feature type="domain" description="Cyclic nucleotide-binding" evidence="12">
    <location>
        <begin position="703"/>
        <end position="818"/>
    </location>
</feature>
<evidence type="ECO:0000259" key="12">
    <source>
        <dbReference type="PROSITE" id="PS50042"/>
    </source>
</evidence>
<feature type="transmembrane region" description="Helical" evidence="11">
    <location>
        <begin position="389"/>
        <end position="409"/>
    </location>
</feature>
<proteinExistence type="predicted"/>
<sequence>MQVGFWVFGLSGLLALVCFMPPLAGRLHLPYSVLLAILGFVLGVIVHVHGWAPMVASDFLDSLQNFEVSSETFLFVFLPVLLFETALSINVRRLLDDLGPILMMAIVAVVVCTVAVGFTLSAASDYGIIVCLMLGAIVATTDPVAVIGLFRDVGAPKRLTTLVEGESLFNDAASISLYSVLLATLFSGAHLSVGAVVSSFLISFLGGGVAGLLMGRLTCWLIMRLRGWPAAEITLTITSAYLTFFISEHYLNVSGVVATVIAGLVVGSTGRTRMSPTTFEQLESAWSQFGFWANSLIFVFAAMLIPRMMDEITWVQVLLILLLFVVTLAARAVMVFGVLPLLGLTRFGTKVSPSYRLVMLWGGLRGAVSLALALAVTEQHNVPHEARQFIAVATTGFVLMTLFINGISLRPLIRRLRLNQLSPIERTIRNQAQVVALEDLQTQTDDIATREHIGTEARSRIHAVFDASLTAVSDAQVRQLSTDEKVAVGLAIVAAREEEMFFDVLKARIVDWRMAESLLARAERMSDAVRAGGLKGFEDAIAADMRYSLGFRVALRMHYLFGFQGWLARELAYRFMNLMSKRSVAQRLIQFANTEIQPLLGEEATADIVHAHQRRLAQLESAIQALTLQYPSFALWLQESYLGRMARALEQIRYRDMLTEFLISGEVYADLVKQIDSRWSHLDKRPALDIAMSAGELIRRVPLFEGISADAMEAISKLLKPRLAVPDQPISIHVGRMRAMYFVASGAVSVSLPDQTTMELGTGEFFGEIALISGNEFAMRAQSLGYSRLLMLAGRDFDALLARDPVLREKIEAVAKQRLRALAVWQEFQSGLRQYEPLPDMLPASRPSEEPSGEEPSGGGSSSDESSNSGSSGEPPAPASRPSAPPSDAQAQEPGAQSPASSKPGVDDDVAAGKEGGPDSEGAAGREPASPAPGAAGRPKGEAPDGQAA</sequence>
<feature type="transmembrane region" description="Helical" evidence="11">
    <location>
        <begin position="72"/>
        <end position="89"/>
    </location>
</feature>
<comment type="subcellular location">
    <subcellularLocation>
        <location evidence="1">Cell membrane</location>
        <topology evidence="1">Multi-pass membrane protein</topology>
    </subcellularLocation>
</comment>
<keyword evidence="14" id="KW-1185">Reference proteome</keyword>
<feature type="region of interest" description="Disordered" evidence="10">
    <location>
        <begin position="836"/>
        <end position="949"/>
    </location>
</feature>
<evidence type="ECO:0000256" key="2">
    <source>
        <dbReference type="ARBA" id="ARBA00022448"/>
    </source>
</evidence>
<feature type="transmembrane region" description="Helical" evidence="11">
    <location>
        <begin position="289"/>
        <end position="309"/>
    </location>
</feature>
<keyword evidence="5 11" id="KW-1133">Transmembrane helix</keyword>
<keyword evidence="3" id="KW-1003">Cell membrane</keyword>
<organism evidence="13 14">
    <name type="scientific">Candidimonas humi</name>
    <dbReference type="NCBI Taxonomy" id="683355"/>
    <lineage>
        <taxon>Bacteria</taxon>
        <taxon>Pseudomonadati</taxon>
        <taxon>Pseudomonadota</taxon>
        <taxon>Betaproteobacteria</taxon>
        <taxon>Burkholderiales</taxon>
        <taxon>Alcaligenaceae</taxon>
        <taxon>Candidimonas</taxon>
    </lineage>
</organism>
<dbReference type="Pfam" id="PF00999">
    <property type="entry name" value="Na_H_Exchanger"/>
    <property type="match status" value="1"/>
</dbReference>